<evidence type="ECO:0000259" key="3">
    <source>
        <dbReference type="Pfam" id="PF25298"/>
    </source>
</evidence>
<feature type="region of interest" description="Disordered" evidence="1">
    <location>
        <begin position="28"/>
        <end position="48"/>
    </location>
</feature>
<dbReference type="EMBL" id="HBUF01601912">
    <property type="protein sequence ID" value="CAG6776330.1"/>
    <property type="molecule type" value="Transcribed_RNA"/>
</dbReference>
<proteinExistence type="predicted"/>
<dbReference type="InterPro" id="IPR057251">
    <property type="entry name" value="FP_C"/>
</dbReference>
<dbReference type="Gene3D" id="3.30.70.1820">
    <property type="entry name" value="L1 transposable element, RRM domain"/>
    <property type="match status" value="1"/>
</dbReference>
<feature type="compositionally biased region" description="Acidic residues" evidence="1">
    <location>
        <begin position="28"/>
        <end position="39"/>
    </location>
</feature>
<feature type="domain" description="FP protein C-terminal" evidence="3">
    <location>
        <begin position="146"/>
        <end position="197"/>
    </location>
</feature>
<accession>A0A8D9B194</accession>
<protein>
    <recommendedName>
        <fullName evidence="3">FP protein C-terminal domain-containing protein</fullName>
    </recommendedName>
</protein>
<evidence type="ECO:0000256" key="1">
    <source>
        <dbReference type="SAM" id="MobiDB-lite"/>
    </source>
</evidence>
<name>A0A8D9B194_9HEMI</name>
<evidence type="ECO:0000256" key="2">
    <source>
        <dbReference type="SAM" id="SignalP"/>
    </source>
</evidence>
<organism evidence="4">
    <name type="scientific">Cacopsylla melanoneura</name>
    <dbReference type="NCBI Taxonomy" id="428564"/>
    <lineage>
        <taxon>Eukaryota</taxon>
        <taxon>Metazoa</taxon>
        <taxon>Ecdysozoa</taxon>
        <taxon>Arthropoda</taxon>
        <taxon>Hexapoda</taxon>
        <taxon>Insecta</taxon>
        <taxon>Pterygota</taxon>
        <taxon>Neoptera</taxon>
        <taxon>Paraneoptera</taxon>
        <taxon>Hemiptera</taxon>
        <taxon>Sternorrhyncha</taxon>
        <taxon>Psylloidea</taxon>
        <taxon>Psyllidae</taxon>
        <taxon>Psyllinae</taxon>
        <taxon>Cacopsylla</taxon>
    </lineage>
</organism>
<feature type="chain" id="PRO_5034913925" description="FP protein C-terminal domain-containing protein" evidence="2">
    <location>
        <begin position="24"/>
        <end position="210"/>
    </location>
</feature>
<evidence type="ECO:0000313" key="4">
    <source>
        <dbReference type="EMBL" id="CAG6776330.1"/>
    </source>
</evidence>
<keyword evidence="2" id="KW-0732">Signal</keyword>
<sequence length="210" mass="25191">MESMAANMVYLLLTLLLVSRVFTTEDYDDSSDQTLEEEDSNRLDPNYDDWAEQRSRRNNIMIHGYPIKKGNKGDPMAVVAEIGEKLGFEDPLDMVLSAVRIRPSRPEHQRPIIVHLTDMEAKKKWTKAYTRLKLWEKKIYINEHLSKYNQKLFKRTKEWAREHNWKYVWVYNCTVRVRQNELTPEHEVTHVEQLKRLERERFKNRGVDIE</sequence>
<reference evidence="4" key="1">
    <citation type="submission" date="2021-05" db="EMBL/GenBank/DDBJ databases">
        <authorList>
            <person name="Alioto T."/>
            <person name="Alioto T."/>
            <person name="Gomez Garrido J."/>
        </authorList>
    </citation>
    <scope>NUCLEOTIDE SEQUENCE</scope>
</reference>
<dbReference type="AlphaFoldDB" id="A0A8D9B194"/>
<feature type="signal peptide" evidence="2">
    <location>
        <begin position="1"/>
        <end position="23"/>
    </location>
</feature>
<dbReference type="Pfam" id="PF25298">
    <property type="entry name" value="Baculo_FP_2nd"/>
    <property type="match status" value="1"/>
</dbReference>